<evidence type="ECO:0000313" key="7">
    <source>
        <dbReference type="EMBL" id="KAF6799563.1"/>
    </source>
</evidence>
<feature type="domain" description="O-methyltransferase C-terminal" evidence="5">
    <location>
        <begin position="186"/>
        <end position="384"/>
    </location>
</feature>
<dbReference type="InterPro" id="IPR036390">
    <property type="entry name" value="WH_DNA-bd_sf"/>
</dbReference>
<dbReference type="Proteomes" id="UP000652219">
    <property type="component" value="Unassembled WGS sequence"/>
</dbReference>
<dbReference type="Pfam" id="PF00891">
    <property type="entry name" value="Methyltransf_2"/>
    <property type="match status" value="1"/>
</dbReference>
<dbReference type="InterPro" id="IPR001077">
    <property type="entry name" value="COMT_C"/>
</dbReference>
<evidence type="ECO:0000256" key="2">
    <source>
        <dbReference type="ARBA" id="ARBA00022679"/>
    </source>
</evidence>
<evidence type="ECO:0000259" key="6">
    <source>
        <dbReference type="Pfam" id="PF08100"/>
    </source>
</evidence>
<dbReference type="InterPro" id="IPR036388">
    <property type="entry name" value="WH-like_DNA-bd_sf"/>
</dbReference>
<dbReference type="PROSITE" id="PS51683">
    <property type="entry name" value="SAM_OMT_II"/>
    <property type="match status" value="1"/>
</dbReference>
<comment type="caution">
    <text evidence="7">The sequence shown here is derived from an EMBL/GenBank/DDBJ whole genome shotgun (WGS) entry which is preliminary data.</text>
</comment>
<dbReference type="SUPFAM" id="SSF53335">
    <property type="entry name" value="S-adenosyl-L-methionine-dependent methyltransferases"/>
    <property type="match status" value="1"/>
</dbReference>
<feature type="active site" description="Proton acceptor" evidence="4">
    <location>
        <position position="313"/>
    </location>
</feature>
<dbReference type="AlphaFoldDB" id="A0A8H6IVB0"/>
<evidence type="ECO:0000259" key="5">
    <source>
        <dbReference type="Pfam" id="PF00891"/>
    </source>
</evidence>
<dbReference type="PANTHER" id="PTHR43712">
    <property type="entry name" value="PUTATIVE (AFU_ORTHOLOGUE AFUA_4G14580)-RELATED"/>
    <property type="match status" value="1"/>
</dbReference>
<dbReference type="SUPFAM" id="SSF46785">
    <property type="entry name" value="Winged helix' DNA-binding domain"/>
    <property type="match status" value="1"/>
</dbReference>
<dbReference type="Pfam" id="PF08100">
    <property type="entry name" value="Dimerisation"/>
    <property type="match status" value="1"/>
</dbReference>
<dbReference type="InterPro" id="IPR029063">
    <property type="entry name" value="SAM-dependent_MTases_sf"/>
</dbReference>
<feature type="domain" description="O-methyltransferase dimerisation" evidence="6">
    <location>
        <begin position="74"/>
        <end position="129"/>
    </location>
</feature>
<protein>
    <submittedName>
        <fullName evidence="7">O-methyltransferase</fullName>
    </submittedName>
</protein>
<evidence type="ECO:0000256" key="1">
    <source>
        <dbReference type="ARBA" id="ARBA00022603"/>
    </source>
</evidence>
<dbReference type="InterPro" id="IPR016461">
    <property type="entry name" value="COMT-like"/>
</dbReference>
<dbReference type="InterPro" id="IPR012967">
    <property type="entry name" value="COMT_dimerisation"/>
</dbReference>
<keyword evidence="2 7" id="KW-0808">Transferase</keyword>
<accession>A0A8H6IVB0</accession>
<proteinExistence type="predicted"/>
<dbReference type="EMBL" id="WIGN01000317">
    <property type="protein sequence ID" value="KAF6799563.1"/>
    <property type="molecule type" value="Genomic_DNA"/>
</dbReference>
<reference evidence="7 8" key="1">
    <citation type="journal article" date="2020" name="Phytopathology">
        <title>Genome Sequence Resources of Colletotrichum truncatum, C. plurivorum, C. musicola, and C. sojae: Four Species Pathogenic to Soybean (Glycine max).</title>
        <authorList>
            <person name="Rogerio F."/>
            <person name="Boufleur T.R."/>
            <person name="Ciampi-Guillardi M."/>
            <person name="Sukno S.A."/>
            <person name="Thon M.R."/>
            <person name="Massola Junior N.S."/>
            <person name="Baroncelli R."/>
        </authorList>
    </citation>
    <scope>NUCLEOTIDE SEQUENCE [LARGE SCALE GENOMIC DNA]</scope>
    <source>
        <strain evidence="7 8">LFN0009</strain>
    </source>
</reference>
<dbReference type="GO" id="GO:0032259">
    <property type="term" value="P:methylation"/>
    <property type="evidence" value="ECO:0007669"/>
    <property type="project" value="UniProtKB-KW"/>
</dbReference>
<dbReference type="PIRSF" id="PIRSF005739">
    <property type="entry name" value="O-mtase"/>
    <property type="match status" value="1"/>
</dbReference>
<organism evidence="7 8">
    <name type="scientific">Colletotrichum sojae</name>
    <dbReference type="NCBI Taxonomy" id="2175907"/>
    <lineage>
        <taxon>Eukaryota</taxon>
        <taxon>Fungi</taxon>
        <taxon>Dikarya</taxon>
        <taxon>Ascomycota</taxon>
        <taxon>Pezizomycotina</taxon>
        <taxon>Sordariomycetes</taxon>
        <taxon>Hypocreomycetidae</taxon>
        <taxon>Glomerellales</taxon>
        <taxon>Glomerellaceae</taxon>
        <taxon>Colletotrichum</taxon>
        <taxon>Colletotrichum orchidearum species complex</taxon>
    </lineage>
</organism>
<dbReference type="GO" id="GO:0008171">
    <property type="term" value="F:O-methyltransferase activity"/>
    <property type="evidence" value="ECO:0007669"/>
    <property type="project" value="InterPro"/>
</dbReference>
<name>A0A8H6IVB0_9PEZI</name>
<dbReference type="PANTHER" id="PTHR43712:SF17">
    <property type="entry name" value="O-METHYLTRANSFERASE"/>
    <property type="match status" value="1"/>
</dbReference>
<gene>
    <name evidence="7" type="ORF">CSOJ01_12420</name>
</gene>
<evidence type="ECO:0000256" key="4">
    <source>
        <dbReference type="PIRSR" id="PIRSR005739-1"/>
    </source>
</evidence>
<keyword evidence="3" id="KW-0949">S-adenosyl-L-methionine</keyword>
<dbReference type="Gene3D" id="1.10.10.10">
    <property type="entry name" value="Winged helix-like DNA-binding domain superfamily/Winged helix DNA-binding domain"/>
    <property type="match status" value="1"/>
</dbReference>
<keyword evidence="1 7" id="KW-0489">Methyltransferase</keyword>
<dbReference type="Gene3D" id="3.40.50.150">
    <property type="entry name" value="Vaccinia Virus protein VP39"/>
    <property type="match status" value="1"/>
</dbReference>
<keyword evidence="8" id="KW-1185">Reference proteome</keyword>
<evidence type="ECO:0000256" key="3">
    <source>
        <dbReference type="ARBA" id="ARBA00022691"/>
    </source>
</evidence>
<sequence>MTSEQNGIADGEPAGGGTTLTSFLENVKDINASSFENEGERMQALLAAQALLARIESPWDTAVRLNMTQPALGAAIKTALDLKLFEAWLAQGNGALTSEQAADLVGGRCDPALLYRLLRLMAANHLVEEVGVGKFKPTQFGIALTAPAFHGLFYTYYDLILPTYVSLPSFLASTNYANPQDPRRTAFQHAHAWEGDLWSYYRAHPAKQDEFNKVQESIALQQPSWTEMYPAAELVKGAREGPVLVDVGGGTGHDVRRFCEVVPWMEGRVWLEDVEEAVEMADVPGGVGRVGYDFFTPQPIKGARAYLMHSVLHDWPDEQARRILEMQKGAMTPGYSRLLIHDHVDVLGPARPQAAAFDIQMMALVAGRERSEEDWRRLLGSVGMRVVKVWEREGAAHCVIEVEVRV</sequence>
<evidence type="ECO:0000313" key="8">
    <source>
        <dbReference type="Proteomes" id="UP000652219"/>
    </source>
</evidence>